<reference evidence="2" key="1">
    <citation type="submission" date="2014-05" db="EMBL/GenBank/DDBJ databases">
        <title>The transcriptome of the halophilic microalga Tetraselmis sp. GSL018 isolated from the Great Salt Lake, Utah.</title>
        <authorList>
            <person name="Jinkerson R.E."/>
            <person name="D'Adamo S."/>
            <person name="Posewitz M.C."/>
        </authorList>
    </citation>
    <scope>NUCLEOTIDE SEQUENCE</scope>
    <source>
        <strain evidence="2">GSL018</strain>
    </source>
</reference>
<evidence type="ECO:0000313" key="2">
    <source>
        <dbReference type="EMBL" id="JAC61729.1"/>
    </source>
</evidence>
<name>A0A061QTD9_9CHLO</name>
<keyword evidence="1" id="KW-1133">Transmembrane helix</keyword>
<feature type="non-terminal residue" evidence="2">
    <location>
        <position position="77"/>
    </location>
</feature>
<dbReference type="AlphaFoldDB" id="A0A061QTD9"/>
<keyword evidence="1" id="KW-0472">Membrane</keyword>
<protein>
    <submittedName>
        <fullName evidence="2">Uncharacterized protein</fullName>
    </submittedName>
</protein>
<gene>
    <name evidence="2" type="ORF">TSPGSL018_25393</name>
</gene>
<keyword evidence="1" id="KW-0812">Transmembrane</keyword>
<evidence type="ECO:0000256" key="1">
    <source>
        <dbReference type="SAM" id="Phobius"/>
    </source>
</evidence>
<accession>A0A061QTD9</accession>
<feature type="non-terminal residue" evidence="2">
    <location>
        <position position="1"/>
    </location>
</feature>
<proteinExistence type="predicted"/>
<sequence length="77" mass="9124">CAKVMEALFDPSTRVFSFLIPEDNLASELVQSCAITRTEPIYVLRLTIMQQRLSCFNFCVFITLLCCLQYWHWNERR</sequence>
<feature type="transmembrane region" description="Helical" evidence="1">
    <location>
        <begin position="55"/>
        <end position="73"/>
    </location>
</feature>
<dbReference type="EMBL" id="GBEZ01025350">
    <property type="protein sequence ID" value="JAC61729.1"/>
    <property type="molecule type" value="Transcribed_RNA"/>
</dbReference>
<organism evidence="2">
    <name type="scientific">Tetraselmis sp. GSL018</name>
    <dbReference type="NCBI Taxonomy" id="582737"/>
    <lineage>
        <taxon>Eukaryota</taxon>
        <taxon>Viridiplantae</taxon>
        <taxon>Chlorophyta</taxon>
        <taxon>core chlorophytes</taxon>
        <taxon>Chlorodendrophyceae</taxon>
        <taxon>Chlorodendrales</taxon>
        <taxon>Chlorodendraceae</taxon>
        <taxon>Tetraselmis</taxon>
    </lineage>
</organism>